<dbReference type="OrthoDB" id="424974at2759"/>
<keyword evidence="4" id="KW-0274">FAD</keyword>
<evidence type="ECO:0000256" key="2">
    <source>
        <dbReference type="ARBA" id="ARBA00010989"/>
    </source>
</evidence>
<keyword evidence="3" id="KW-0285">Flavoprotein</keyword>
<dbReference type="InterPro" id="IPR036188">
    <property type="entry name" value="FAD/NAD-bd_sf"/>
</dbReference>
<dbReference type="KEGG" id="egr:104438387"/>
<dbReference type="SUPFAM" id="SSF51905">
    <property type="entry name" value="FAD/NAD(P)-binding domain"/>
    <property type="match status" value="1"/>
</dbReference>
<dbReference type="STRING" id="71139.A0A059CWN3"/>
<dbReference type="Gramene" id="KCW82629">
    <property type="protein sequence ID" value="KCW82629"/>
    <property type="gene ID" value="EUGRSUZ_C04014"/>
</dbReference>
<comment type="similarity">
    <text evidence="2">Belongs to the MSOX/MTOX family.</text>
</comment>
<dbReference type="PANTHER" id="PTHR10961">
    <property type="entry name" value="PEROXISOMAL SARCOSINE OXIDASE"/>
    <property type="match status" value="1"/>
</dbReference>
<organism evidence="7">
    <name type="scientific">Eucalyptus grandis</name>
    <name type="common">Flooded gum</name>
    <dbReference type="NCBI Taxonomy" id="71139"/>
    <lineage>
        <taxon>Eukaryota</taxon>
        <taxon>Viridiplantae</taxon>
        <taxon>Streptophyta</taxon>
        <taxon>Embryophyta</taxon>
        <taxon>Tracheophyta</taxon>
        <taxon>Spermatophyta</taxon>
        <taxon>Magnoliopsida</taxon>
        <taxon>eudicotyledons</taxon>
        <taxon>Gunneridae</taxon>
        <taxon>Pentapetalae</taxon>
        <taxon>rosids</taxon>
        <taxon>malvids</taxon>
        <taxon>Myrtales</taxon>
        <taxon>Myrtaceae</taxon>
        <taxon>Myrtoideae</taxon>
        <taxon>Eucalypteae</taxon>
        <taxon>Eucalyptus</taxon>
    </lineage>
</organism>
<sequence length="395" mass="43793">MDSSCRIEFDVIVIGGGVMGSSTAYQTAKRGQKTLLLEQFDFLHHRGSSHGESRGMRATYKKDYYTKMAVESSKLWREAESEAGYSVYTDTDHLDMGPGGSASLKAVIANCDKNSFPYQILDHGQFADKFSGKLSIPEDWIAVYTELGGVIKPTKAVSMFQALAFQKGAVLRDNMEVKEIRRDEVKGGIVVCTTRGDKFWCRKCVVTAGAWTRKLVRSIAGFELPIQPVHATVCYWKIKEGHEEKYAIGGNFPTFIGYGDVGVYGTPSLEFPGLIKITLHDGCQCDPDRRQWRPELELDSLKEWIKGRFLGLVDGCAPVSMQTCMYSMTPDEDYVIDFLGGEFREDVVIGGGFSGHGFKMAPAVGKILADLALTGHADGVELEHFRIGRFEENPK</sequence>
<dbReference type="InterPro" id="IPR006076">
    <property type="entry name" value="FAD-dep_OxRdtase"/>
</dbReference>
<dbReference type="FunCoup" id="A0A059CWN3">
    <property type="interactions" value="476"/>
</dbReference>
<dbReference type="GO" id="GO:0008115">
    <property type="term" value="F:sarcosine oxidase activity"/>
    <property type="evidence" value="ECO:0000318"/>
    <property type="project" value="GO_Central"/>
</dbReference>
<dbReference type="OMA" id="NGPQMAV"/>
<protein>
    <recommendedName>
        <fullName evidence="6">FAD dependent oxidoreductase domain-containing protein</fullName>
    </recommendedName>
</protein>
<dbReference type="Gene3D" id="3.30.9.10">
    <property type="entry name" value="D-Amino Acid Oxidase, subunit A, domain 2"/>
    <property type="match status" value="1"/>
</dbReference>
<dbReference type="InterPro" id="IPR045170">
    <property type="entry name" value="MTOX"/>
</dbReference>
<dbReference type="eggNOG" id="KOG2820">
    <property type="taxonomic scope" value="Eukaryota"/>
</dbReference>
<dbReference type="Pfam" id="PF01266">
    <property type="entry name" value="DAO"/>
    <property type="match status" value="1"/>
</dbReference>
<dbReference type="InParanoid" id="A0A059CWN3"/>
<keyword evidence="5" id="KW-0560">Oxidoreductase</keyword>
<evidence type="ECO:0000259" key="6">
    <source>
        <dbReference type="Pfam" id="PF01266"/>
    </source>
</evidence>
<evidence type="ECO:0000256" key="1">
    <source>
        <dbReference type="ARBA" id="ARBA00001974"/>
    </source>
</evidence>
<dbReference type="EMBL" id="KK198755">
    <property type="protein sequence ID" value="KCW82629.1"/>
    <property type="molecule type" value="Genomic_DNA"/>
</dbReference>
<dbReference type="NCBIfam" id="TIGR01377">
    <property type="entry name" value="soxA_mon"/>
    <property type="match status" value="1"/>
</dbReference>
<comment type="cofactor">
    <cofactor evidence="1">
        <name>FAD</name>
        <dbReference type="ChEBI" id="CHEBI:57692"/>
    </cofactor>
</comment>
<evidence type="ECO:0000256" key="3">
    <source>
        <dbReference type="ARBA" id="ARBA00022630"/>
    </source>
</evidence>
<dbReference type="Gene3D" id="3.50.50.60">
    <property type="entry name" value="FAD/NAD(P)-binding domain"/>
    <property type="match status" value="1"/>
</dbReference>
<gene>
    <name evidence="7" type="ORF">EUGRSUZ_C04014</name>
</gene>
<reference evidence="7" key="1">
    <citation type="submission" date="2013-07" db="EMBL/GenBank/DDBJ databases">
        <title>The genome of Eucalyptus grandis.</title>
        <authorList>
            <person name="Schmutz J."/>
            <person name="Hayes R."/>
            <person name="Myburg A."/>
            <person name="Tuskan G."/>
            <person name="Grattapaglia D."/>
            <person name="Rokhsar D.S."/>
        </authorList>
    </citation>
    <scope>NUCLEOTIDE SEQUENCE</scope>
    <source>
        <tissue evidence="7">Leaf extractions</tissue>
    </source>
</reference>
<name>A0A059CWN3_EUCGR</name>
<evidence type="ECO:0000313" key="7">
    <source>
        <dbReference type="EMBL" id="KCW82629.1"/>
    </source>
</evidence>
<dbReference type="SUPFAM" id="SSF54373">
    <property type="entry name" value="FAD-linked reductases, C-terminal domain"/>
    <property type="match status" value="1"/>
</dbReference>
<dbReference type="PANTHER" id="PTHR10961:SF7">
    <property type="entry name" value="FAD DEPENDENT OXIDOREDUCTASE DOMAIN-CONTAINING PROTEIN"/>
    <property type="match status" value="1"/>
</dbReference>
<dbReference type="GO" id="GO:0050660">
    <property type="term" value="F:flavin adenine dinucleotide binding"/>
    <property type="evidence" value="ECO:0007669"/>
    <property type="project" value="InterPro"/>
</dbReference>
<accession>A0A059CWN3</accession>
<dbReference type="AlphaFoldDB" id="A0A059CWN3"/>
<evidence type="ECO:0000256" key="5">
    <source>
        <dbReference type="ARBA" id="ARBA00023002"/>
    </source>
</evidence>
<proteinExistence type="inferred from homology"/>
<evidence type="ECO:0000256" key="4">
    <source>
        <dbReference type="ARBA" id="ARBA00022827"/>
    </source>
</evidence>
<feature type="domain" description="FAD dependent oxidoreductase" evidence="6">
    <location>
        <begin position="10"/>
        <end position="371"/>
    </location>
</feature>